<dbReference type="EMBL" id="JAEHOE010000048">
    <property type="protein sequence ID" value="KAG2491942.1"/>
    <property type="molecule type" value="Genomic_DNA"/>
</dbReference>
<feature type="region of interest" description="Disordered" evidence="1">
    <location>
        <begin position="487"/>
        <end position="510"/>
    </location>
</feature>
<reference evidence="2" key="1">
    <citation type="journal article" date="2020" name="bioRxiv">
        <title>Comparative genomics of Chlamydomonas.</title>
        <authorList>
            <person name="Craig R.J."/>
            <person name="Hasan A.R."/>
            <person name="Ness R.W."/>
            <person name="Keightley P.D."/>
        </authorList>
    </citation>
    <scope>NUCLEOTIDE SEQUENCE</scope>
    <source>
        <strain evidence="2">CCAP 11/70</strain>
    </source>
</reference>
<feature type="compositionally biased region" description="Polar residues" evidence="1">
    <location>
        <begin position="373"/>
        <end position="391"/>
    </location>
</feature>
<evidence type="ECO:0000313" key="3">
    <source>
        <dbReference type="Proteomes" id="UP000612055"/>
    </source>
</evidence>
<feature type="compositionally biased region" description="Low complexity" evidence="1">
    <location>
        <begin position="590"/>
        <end position="599"/>
    </location>
</feature>
<organism evidence="2 3">
    <name type="scientific">Edaphochlamys debaryana</name>
    <dbReference type="NCBI Taxonomy" id="47281"/>
    <lineage>
        <taxon>Eukaryota</taxon>
        <taxon>Viridiplantae</taxon>
        <taxon>Chlorophyta</taxon>
        <taxon>core chlorophytes</taxon>
        <taxon>Chlorophyceae</taxon>
        <taxon>CS clade</taxon>
        <taxon>Chlamydomonadales</taxon>
        <taxon>Chlamydomonadales incertae sedis</taxon>
        <taxon>Edaphochlamys</taxon>
    </lineage>
</organism>
<feature type="compositionally biased region" description="Pro residues" evidence="1">
    <location>
        <begin position="402"/>
        <end position="428"/>
    </location>
</feature>
<dbReference type="AlphaFoldDB" id="A0A835XVK3"/>
<sequence length="862" mass="85689">MGCAPSVSHDRDALPIKPSTRTAFARTATGDRPTAGGAPGPGAGPGPVGEGETHDVVLAYPLSGTVYGLEVQARYEKLQSKTSVWTAGLDLSVPTTPLRGTHSVSHNTNAWGRTGTPGMEIRPVPEPADAAAGPGPPTPASAVLSHQVRCCKRGVVLLVTAGTTWDEQALACLRLVARYHRPLVLVHCVQSCPLPQLDEWPPDVRPVVAACGRPVKYVAQHAAECLADVQERLAAAFLAGSKAYPAALAAATAAAQQAPSPTLPHLAVRLSASGLAKQQMQQAAAAAAAQHAAAVGKAVQAASAAAIAALAEASRPGPLTLTHLQASDPAQHPVCRRAMELLGPARVCTPQSATAGRGGGSAGASSRPWSPFSLGSTTPVEALQATGSRPSTAAMGLRTPLSTPPRPGLPPSPLSPLSPFSSLPPPSPVSTCGGGGGGGGGDPAANGVRQLRCVLRYRHAGWAAPVAFVTAQLEEEYGRGEVGLQVGAHAHGGGQTPASPSSPADRRHEAHQLAMAVAAAAAGASRARSAMPAAPLLPPAPLVVPAGPGPLPSLAAAAPADAGRRPSSAGSGPASSGECVPRPDTASRNGSARTSVASGGASGGGAAEQGFSPREAASPPGSTPDDECMAFSDPADPAGPGLAGTNGGSGGAPLVVEDCASRGPSRGAPRRPPLADADLSPPRPDPGAAGGAGGGGVGGSLAARAPSPTLPVAPPPARHLSSQNSWTSPAPEPVAGGLQSAGPSIALPGTPTQRLPAIAEAGPVGRGGCMVYFLSPGLATSATCLAEMGRALAAGARVVAVVDAEAGQRLAEAPPNGVATETWQVLRKVWKERLLYCADYHASFCAMLKEAIAGTAGGSRRR</sequence>
<feature type="compositionally biased region" description="Pro residues" evidence="1">
    <location>
        <begin position="708"/>
        <end position="717"/>
    </location>
</feature>
<feature type="compositionally biased region" description="Low complexity" evidence="1">
    <location>
        <begin position="25"/>
        <end position="36"/>
    </location>
</feature>
<protein>
    <submittedName>
        <fullName evidence="2">Uncharacterized protein</fullName>
    </submittedName>
</protein>
<accession>A0A835XVK3</accession>
<dbReference type="Proteomes" id="UP000612055">
    <property type="component" value="Unassembled WGS sequence"/>
</dbReference>
<feature type="region of interest" description="Disordered" evidence="1">
    <location>
        <begin position="1"/>
        <end position="52"/>
    </location>
</feature>
<evidence type="ECO:0000256" key="1">
    <source>
        <dbReference type="SAM" id="MobiDB-lite"/>
    </source>
</evidence>
<name>A0A835XVK3_9CHLO</name>
<feature type="region of interest" description="Disordered" evidence="1">
    <location>
        <begin position="555"/>
        <end position="751"/>
    </location>
</feature>
<feature type="compositionally biased region" description="Gly residues" evidence="1">
    <location>
        <begin position="688"/>
        <end position="699"/>
    </location>
</feature>
<comment type="caution">
    <text evidence="2">The sequence shown here is derived from an EMBL/GenBank/DDBJ whole genome shotgun (WGS) entry which is preliminary data.</text>
</comment>
<feature type="compositionally biased region" description="Gly residues" evidence="1">
    <location>
        <begin position="37"/>
        <end position="49"/>
    </location>
</feature>
<keyword evidence="3" id="KW-1185">Reference proteome</keyword>
<proteinExistence type="predicted"/>
<feature type="compositionally biased region" description="Gly residues" evidence="1">
    <location>
        <begin position="641"/>
        <end position="651"/>
    </location>
</feature>
<dbReference type="OrthoDB" id="544929at2759"/>
<gene>
    <name evidence="2" type="ORF">HYH03_009675</name>
</gene>
<feature type="compositionally biased region" description="Low complexity" evidence="1">
    <location>
        <begin position="555"/>
        <end position="577"/>
    </location>
</feature>
<evidence type="ECO:0000313" key="2">
    <source>
        <dbReference type="EMBL" id="KAG2491942.1"/>
    </source>
</evidence>
<feature type="compositionally biased region" description="Gly residues" evidence="1">
    <location>
        <begin position="432"/>
        <end position="442"/>
    </location>
</feature>
<feature type="region of interest" description="Disordered" evidence="1">
    <location>
        <begin position="350"/>
        <end position="443"/>
    </location>
</feature>